<dbReference type="InterPro" id="IPR001253">
    <property type="entry name" value="TIF_eIF-1A"/>
</dbReference>
<protein>
    <recommendedName>
        <fullName evidence="2">Probable RNA-binding protein EIF1AD</fullName>
    </recommendedName>
    <alternativeName>
        <fullName evidence="4">Eukaryotic translation initiation factor 1A domain-containing protein</fullName>
    </alternativeName>
</protein>
<dbReference type="SMART" id="SM00652">
    <property type="entry name" value="eIF1a"/>
    <property type="match status" value="1"/>
</dbReference>
<dbReference type="PANTHER" id="PTHR21641">
    <property type="entry name" value="TRANSLATION INITIATION FACTOR-RELATED"/>
    <property type="match status" value="1"/>
</dbReference>
<dbReference type="GO" id="GO:0003723">
    <property type="term" value="F:RNA binding"/>
    <property type="evidence" value="ECO:0007669"/>
    <property type="project" value="UniProtKB-KW"/>
</dbReference>
<gene>
    <name evidence="7" type="ORF">CCAP1982_LOCUS7276</name>
</gene>
<evidence type="ECO:0000256" key="3">
    <source>
        <dbReference type="ARBA" id="ARBA00022884"/>
    </source>
</evidence>
<dbReference type="EMBL" id="CAJHJT010000012">
    <property type="protein sequence ID" value="CAD6998719.1"/>
    <property type="molecule type" value="Genomic_DNA"/>
</dbReference>
<reference evidence="7" key="1">
    <citation type="submission" date="2020-11" db="EMBL/GenBank/DDBJ databases">
        <authorList>
            <person name="Whitehead M."/>
        </authorList>
    </citation>
    <scope>NUCLEOTIDE SEQUENCE</scope>
    <source>
        <strain evidence="7">EGII</strain>
    </source>
</reference>
<dbReference type="SUPFAM" id="SSF50249">
    <property type="entry name" value="Nucleic acid-binding proteins"/>
    <property type="match status" value="1"/>
</dbReference>
<evidence type="ECO:0000313" key="8">
    <source>
        <dbReference type="Proteomes" id="UP000606786"/>
    </source>
</evidence>
<evidence type="ECO:0000256" key="5">
    <source>
        <dbReference type="SAM" id="MobiDB-lite"/>
    </source>
</evidence>
<comment type="similarity">
    <text evidence="1">Belongs to the EIF1AD family.</text>
</comment>
<dbReference type="GO" id="GO:0005634">
    <property type="term" value="C:nucleus"/>
    <property type="evidence" value="ECO:0007669"/>
    <property type="project" value="TreeGrafter"/>
</dbReference>
<keyword evidence="3" id="KW-0694">RNA-binding</keyword>
<feature type="compositionally biased region" description="Basic and acidic residues" evidence="5">
    <location>
        <begin position="171"/>
        <end position="185"/>
    </location>
</feature>
<accession>A0A811UI95</accession>
<evidence type="ECO:0000313" key="7">
    <source>
        <dbReference type="EMBL" id="CAD6998719.1"/>
    </source>
</evidence>
<evidence type="ECO:0000259" key="6">
    <source>
        <dbReference type="Pfam" id="PF01176"/>
    </source>
</evidence>
<feature type="region of interest" description="Disordered" evidence="5">
    <location>
        <begin position="106"/>
        <end position="185"/>
    </location>
</feature>
<dbReference type="AlphaFoldDB" id="A0A811UI95"/>
<dbReference type="Pfam" id="PF01176">
    <property type="entry name" value="eIF-1a"/>
    <property type="match status" value="1"/>
</dbReference>
<name>A0A811UI95_CERCA</name>
<dbReference type="OrthoDB" id="1738325at2759"/>
<dbReference type="PANTHER" id="PTHR21641:SF0">
    <property type="entry name" value="RNA-BINDING PROTEIN EIF1AD-RELATED"/>
    <property type="match status" value="1"/>
</dbReference>
<comment type="caution">
    <text evidence="7">The sequence shown here is derived from an EMBL/GenBank/DDBJ whole genome shotgun (WGS) entry which is preliminary data.</text>
</comment>
<dbReference type="GO" id="GO:0003743">
    <property type="term" value="F:translation initiation factor activity"/>
    <property type="evidence" value="ECO:0007669"/>
    <property type="project" value="InterPro"/>
</dbReference>
<dbReference type="Gene3D" id="2.40.50.140">
    <property type="entry name" value="Nucleic acid-binding proteins"/>
    <property type="match status" value="1"/>
</dbReference>
<keyword evidence="8" id="KW-1185">Reference proteome</keyword>
<dbReference type="InterPro" id="IPR006196">
    <property type="entry name" value="RNA-binding_domain_S1_IF1"/>
</dbReference>
<proteinExistence type="inferred from homology"/>
<evidence type="ECO:0000256" key="1">
    <source>
        <dbReference type="ARBA" id="ARBA00007340"/>
    </source>
</evidence>
<dbReference type="InterPro" id="IPR039294">
    <property type="entry name" value="EIF1AD"/>
</dbReference>
<evidence type="ECO:0000256" key="2">
    <source>
        <dbReference type="ARBA" id="ARBA00020989"/>
    </source>
</evidence>
<dbReference type="InterPro" id="IPR012340">
    <property type="entry name" value="NA-bd_OB-fold"/>
</dbReference>
<feature type="domain" description="S1-like" evidence="6">
    <location>
        <begin position="26"/>
        <end position="87"/>
    </location>
</feature>
<organism evidence="7 8">
    <name type="scientific">Ceratitis capitata</name>
    <name type="common">Mediterranean fruit fly</name>
    <name type="synonym">Tephritis capitata</name>
    <dbReference type="NCBI Taxonomy" id="7213"/>
    <lineage>
        <taxon>Eukaryota</taxon>
        <taxon>Metazoa</taxon>
        <taxon>Ecdysozoa</taxon>
        <taxon>Arthropoda</taxon>
        <taxon>Hexapoda</taxon>
        <taxon>Insecta</taxon>
        <taxon>Pterygota</taxon>
        <taxon>Neoptera</taxon>
        <taxon>Endopterygota</taxon>
        <taxon>Diptera</taxon>
        <taxon>Brachycera</taxon>
        <taxon>Muscomorpha</taxon>
        <taxon>Tephritoidea</taxon>
        <taxon>Tephritidae</taxon>
        <taxon>Ceratitis</taxon>
        <taxon>Ceratitis</taxon>
    </lineage>
</organism>
<dbReference type="Proteomes" id="UP000606786">
    <property type="component" value="Unassembled WGS sequence"/>
</dbReference>
<sequence length="185" mass="21259">MSIVLRRKHVLKEMMEDDFESPTKDQQIVRILGSRGNNLHEVETATAERFLVSMPNKFRRNIWVKRGNYVVVENIEEGVKVRGEICKILTPEHVKEYTKAGVWPKEFGNDHEQIDMDSDENGDDLLMRNPNRPTHEDDEDGSCTDEDDDDSSTDVDGDDDSCADQDDDDSSEKSCDEEKKEVIQH</sequence>
<feature type="compositionally biased region" description="Acidic residues" evidence="5">
    <location>
        <begin position="136"/>
        <end position="170"/>
    </location>
</feature>
<evidence type="ECO:0000256" key="4">
    <source>
        <dbReference type="ARBA" id="ARBA00031998"/>
    </source>
</evidence>